<keyword evidence="2" id="KW-1185">Reference proteome</keyword>
<proteinExistence type="predicted"/>
<comment type="caution">
    <text evidence="1">The sequence shown here is derived from an EMBL/GenBank/DDBJ whole genome shotgun (WGS) entry which is preliminary data.</text>
</comment>
<reference evidence="1 2" key="1">
    <citation type="submission" date="2023-11" db="EMBL/GenBank/DDBJ databases">
        <title>MicrobeMod: A computational toolkit for identifying prokaryotic methylation and restriction-modification with nanopore sequencing.</title>
        <authorList>
            <person name="Crits-Christoph A."/>
            <person name="Kang S.C."/>
            <person name="Lee H."/>
            <person name="Ostrov N."/>
        </authorList>
    </citation>
    <scope>NUCLEOTIDE SEQUENCE [LARGE SCALE GENOMIC DNA]</scope>
    <source>
        <strain evidence="1 2">ATCC 14820</strain>
    </source>
</reference>
<accession>A0ABU4PN66</accession>
<name>A0ABU4PN66_9SPHN</name>
<sequence>MILLLEGGWLMRSRGWSAVAVALRLVPGACMVLAVRAALTGMPWPWVALPLAASFPVHVADLVRSRRA</sequence>
<gene>
    <name evidence="1" type="ORF">SIL82_03945</name>
</gene>
<dbReference type="RefSeq" id="WP_010405186.1">
    <property type="nucleotide sequence ID" value="NZ_JAWXXV010000001.1"/>
</dbReference>
<evidence type="ECO:0000313" key="2">
    <source>
        <dbReference type="Proteomes" id="UP001279660"/>
    </source>
</evidence>
<evidence type="ECO:0000313" key="1">
    <source>
        <dbReference type="EMBL" id="MDX5983400.1"/>
    </source>
</evidence>
<dbReference type="EMBL" id="JAWXXV010000001">
    <property type="protein sequence ID" value="MDX5983400.1"/>
    <property type="molecule type" value="Genomic_DNA"/>
</dbReference>
<dbReference type="Proteomes" id="UP001279660">
    <property type="component" value="Unassembled WGS sequence"/>
</dbReference>
<organism evidence="1 2">
    <name type="scientific">Sphingomonas echinoides</name>
    <dbReference type="NCBI Taxonomy" id="59803"/>
    <lineage>
        <taxon>Bacteria</taxon>
        <taxon>Pseudomonadati</taxon>
        <taxon>Pseudomonadota</taxon>
        <taxon>Alphaproteobacteria</taxon>
        <taxon>Sphingomonadales</taxon>
        <taxon>Sphingomonadaceae</taxon>
        <taxon>Sphingomonas</taxon>
    </lineage>
</organism>
<protein>
    <submittedName>
        <fullName evidence="1">Uncharacterized protein</fullName>
    </submittedName>
</protein>